<dbReference type="Pfam" id="PF00106">
    <property type="entry name" value="adh_short"/>
    <property type="match status" value="1"/>
</dbReference>
<dbReference type="GO" id="GO:0005783">
    <property type="term" value="C:endoplasmic reticulum"/>
    <property type="evidence" value="ECO:0007669"/>
    <property type="project" value="TreeGrafter"/>
</dbReference>
<dbReference type="PANTHER" id="PTHR43899:SF13">
    <property type="entry name" value="RH59310P"/>
    <property type="match status" value="1"/>
</dbReference>
<protein>
    <recommendedName>
        <fullName evidence="5">NAD(P)-binding protein</fullName>
    </recommendedName>
</protein>
<dbReference type="OrthoDB" id="5545019at2759"/>
<proteinExistence type="inferred from homology"/>
<name>A0A814T714_ADIRI</name>
<accession>A0A814T714</accession>
<evidence type="ECO:0008006" key="5">
    <source>
        <dbReference type="Google" id="ProtNLM"/>
    </source>
</evidence>
<sequence length="253" mass="27931">MGGLLSAATHPLSKYRHGNKPYAIVTGATYGIGRGLVFELARNNFNVVIHGRNPEKLHNVQREIIDLYPTISVQIAILDAAENTLSDAITNVVKELHAMMNANTLFPTSLTRQLLPQLQRAVPSVILNLSSGAAITYPPFLSTYAGSKAYNLAFSHALYNEMTHLKTNVHVLAALVGTVNSAANKAPVSFFCPSSMQYAKTLLERVDQHGPVITGNWQHGLQMAFFNFIPHWIVDYLMIHVTHNDSIEKNKDK</sequence>
<dbReference type="PANTHER" id="PTHR43899">
    <property type="entry name" value="RH59310P"/>
    <property type="match status" value="1"/>
</dbReference>
<evidence type="ECO:0000313" key="4">
    <source>
        <dbReference type="Proteomes" id="UP000663852"/>
    </source>
</evidence>
<dbReference type="AlphaFoldDB" id="A0A814T714"/>
<dbReference type="EMBL" id="CAJNOJ010000123">
    <property type="protein sequence ID" value="CAF1157487.1"/>
    <property type="molecule type" value="Genomic_DNA"/>
</dbReference>
<comment type="similarity">
    <text evidence="1">Belongs to the short-chain dehydrogenases/reductases (SDR) family.</text>
</comment>
<dbReference type="PRINTS" id="PR00081">
    <property type="entry name" value="GDHRDH"/>
</dbReference>
<reference evidence="3" key="1">
    <citation type="submission" date="2021-02" db="EMBL/GenBank/DDBJ databases">
        <authorList>
            <person name="Nowell W R."/>
        </authorList>
    </citation>
    <scope>NUCLEOTIDE SEQUENCE</scope>
</reference>
<dbReference type="SUPFAM" id="SSF51735">
    <property type="entry name" value="NAD(P)-binding Rossmann-fold domains"/>
    <property type="match status" value="1"/>
</dbReference>
<dbReference type="Gene3D" id="3.40.50.720">
    <property type="entry name" value="NAD(P)-binding Rossmann-like Domain"/>
    <property type="match status" value="2"/>
</dbReference>
<gene>
    <name evidence="3" type="ORF">EDS130_LOCUS22953</name>
</gene>
<dbReference type="Proteomes" id="UP000663852">
    <property type="component" value="Unassembled WGS sequence"/>
</dbReference>
<dbReference type="InterPro" id="IPR051019">
    <property type="entry name" value="VLCFA-Steroid_DH"/>
</dbReference>
<dbReference type="InterPro" id="IPR036291">
    <property type="entry name" value="NAD(P)-bd_dom_sf"/>
</dbReference>
<keyword evidence="2" id="KW-0560">Oxidoreductase</keyword>
<dbReference type="GO" id="GO:0016491">
    <property type="term" value="F:oxidoreductase activity"/>
    <property type="evidence" value="ECO:0007669"/>
    <property type="project" value="UniProtKB-KW"/>
</dbReference>
<evidence type="ECO:0000313" key="3">
    <source>
        <dbReference type="EMBL" id="CAF1157487.1"/>
    </source>
</evidence>
<dbReference type="InterPro" id="IPR002347">
    <property type="entry name" value="SDR_fam"/>
</dbReference>
<evidence type="ECO:0000256" key="2">
    <source>
        <dbReference type="ARBA" id="ARBA00023002"/>
    </source>
</evidence>
<comment type="caution">
    <text evidence="3">The sequence shown here is derived from an EMBL/GenBank/DDBJ whole genome shotgun (WGS) entry which is preliminary data.</text>
</comment>
<organism evidence="3 4">
    <name type="scientific">Adineta ricciae</name>
    <name type="common">Rotifer</name>
    <dbReference type="NCBI Taxonomy" id="249248"/>
    <lineage>
        <taxon>Eukaryota</taxon>
        <taxon>Metazoa</taxon>
        <taxon>Spiralia</taxon>
        <taxon>Gnathifera</taxon>
        <taxon>Rotifera</taxon>
        <taxon>Eurotatoria</taxon>
        <taxon>Bdelloidea</taxon>
        <taxon>Adinetida</taxon>
        <taxon>Adinetidae</taxon>
        <taxon>Adineta</taxon>
    </lineage>
</organism>
<evidence type="ECO:0000256" key="1">
    <source>
        <dbReference type="ARBA" id="ARBA00006484"/>
    </source>
</evidence>